<protein>
    <recommendedName>
        <fullName evidence="4">Glycoside hydrolase family 42 N-terminal domain-containing protein</fullName>
    </recommendedName>
</protein>
<dbReference type="GeneID" id="78294399"/>
<dbReference type="AlphaFoldDB" id="A0A2U1B804"/>
<accession>A0A2U1B804</accession>
<dbReference type="EMBL" id="QEKH01000005">
    <property type="protein sequence ID" value="PVY44751.1"/>
    <property type="molecule type" value="Genomic_DNA"/>
</dbReference>
<evidence type="ECO:0000313" key="3">
    <source>
        <dbReference type="Proteomes" id="UP000245959"/>
    </source>
</evidence>
<dbReference type="RefSeq" id="WP_133245057.1">
    <property type="nucleotide sequence ID" value="NZ_CAJKCJ010000046.1"/>
</dbReference>
<gene>
    <name evidence="2" type="ORF">C8D82_10580</name>
</gene>
<keyword evidence="3" id="KW-1185">Reference proteome</keyword>
<keyword evidence="1" id="KW-0732">Signal</keyword>
<name>A0A2U1B804_9BACT</name>
<proteinExistence type="predicted"/>
<feature type="chain" id="PRO_5015432731" description="Glycoside hydrolase family 42 N-terminal domain-containing protein" evidence="1">
    <location>
        <begin position="21"/>
        <end position="420"/>
    </location>
</feature>
<sequence>MMRMILKLMLLPLLCLPATGTESFLAPGFDSGRGLPEDRIYPQGRIFPFSGFSPADTAAMKQAGYTMAGPVYSEYQIRNLTADAEREGLFMIYPVQPEADGVRLTKKLLDAPDFNAKPYLKSIAAQVKKNAVNRRIAWWYLGPEELRPWRKRDMAFLKAAAETIRENDPERRPVWLYLPNHYTKEQMIPFAEALGVVGKGMYPTQLKKEDERVWCRWSAESEAQAVAETGAKAVPIAVPEMFRQPEAKHLDILEKLVRHDVYLSLVSGAKGVVVFSLAKRPGFDAYDRYFDAYAQIARELAGEKKLGELFLFGKRLDRLKVEVVSGPAAVAVDVGINNKKDVREYPSVAFAEIGYRDRRTLFLVNSAPEAAVKVRVSGLPEGKVGVADLISGRNAVTVDHGGFEVELQPYEVKCLRFVAE</sequence>
<comment type="caution">
    <text evidence="2">The sequence shown here is derived from an EMBL/GenBank/DDBJ whole genome shotgun (WGS) entry which is preliminary data.</text>
</comment>
<evidence type="ECO:0000256" key="1">
    <source>
        <dbReference type="SAM" id="SignalP"/>
    </source>
</evidence>
<evidence type="ECO:0008006" key="4">
    <source>
        <dbReference type="Google" id="ProtNLM"/>
    </source>
</evidence>
<dbReference type="Gene3D" id="3.20.20.80">
    <property type="entry name" value="Glycosidases"/>
    <property type="match status" value="1"/>
</dbReference>
<organism evidence="2 3">
    <name type="scientific">Victivallis vadensis</name>
    <dbReference type="NCBI Taxonomy" id="172901"/>
    <lineage>
        <taxon>Bacteria</taxon>
        <taxon>Pseudomonadati</taxon>
        <taxon>Lentisphaerota</taxon>
        <taxon>Lentisphaeria</taxon>
        <taxon>Victivallales</taxon>
        <taxon>Victivallaceae</taxon>
        <taxon>Victivallis</taxon>
    </lineage>
</organism>
<reference evidence="2 3" key="1">
    <citation type="submission" date="2018-04" db="EMBL/GenBank/DDBJ databases">
        <title>Genomic Encyclopedia of Type Strains, Phase IV (KMG-IV): sequencing the most valuable type-strain genomes for metagenomic binning, comparative biology and taxonomic classification.</title>
        <authorList>
            <person name="Goeker M."/>
        </authorList>
    </citation>
    <scope>NUCLEOTIDE SEQUENCE [LARGE SCALE GENOMIC DNA]</scope>
    <source>
        <strain evidence="2 3">DSM 14823</strain>
    </source>
</reference>
<evidence type="ECO:0000313" key="2">
    <source>
        <dbReference type="EMBL" id="PVY44751.1"/>
    </source>
</evidence>
<dbReference type="Proteomes" id="UP000245959">
    <property type="component" value="Unassembled WGS sequence"/>
</dbReference>
<feature type="signal peptide" evidence="1">
    <location>
        <begin position="1"/>
        <end position="20"/>
    </location>
</feature>